<evidence type="ECO:0000313" key="1">
    <source>
        <dbReference type="EMBL" id="PHU41291.1"/>
    </source>
</evidence>
<proteinExistence type="predicted"/>
<dbReference type="Gene3D" id="3.30.1330.40">
    <property type="entry name" value="RutC-like"/>
    <property type="match status" value="1"/>
</dbReference>
<dbReference type="EMBL" id="PDYH01000005">
    <property type="protein sequence ID" value="PHU41291.1"/>
    <property type="molecule type" value="Genomic_DNA"/>
</dbReference>
<evidence type="ECO:0000313" key="2">
    <source>
        <dbReference type="Proteomes" id="UP000224317"/>
    </source>
</evidence>
<dbReference type="RefSeq" id="WP_099412613.1">
    <property type="nucleotide sequence ID" value="NZ_PDYH01000005.1"/>
</dbReference>
<dbReference type="Pfam" id="PF01042">
    <property type="entry name" value="Ribonuc_L-PSP"/>
    <property type="match status" value="1"/>
</dbReference>
<dbReference type="AlphaFoldDB" id="A0A2G3EDY6"/>
<name>A0A2G3EDY6_9FIRM</name>
<dbReference type="InterPro" id="IPR035959">
    <property type="entry name" value="RutC-like_sf"/>
</dbReference>
<comment type="caution">
    <text evidence="1">The sequence shown here is derived from an EMBL/GenBank/DDBJ whole genome shotgun (WGS) entry which is preliminary data.</text>
</comment>
<organism evidence="1 2">
    <name type="scientific">Pseudobutyrivibrio ruminis</name>
    <dbReference type="NCBI Taxonomy" id="46206"/>
    <lineage>
        <taxon>Bacteria</taxon>
        <taxon>Bacillati</taxon>
        <taxon>Bacillota</taxon>
        <taxon>Clostridia</taxon>
        <taxon>Lachnospirales</taxon>
        <taxon>Lachnospiraceae</taxon>
        <taxon>Pseudobutyrivibrio</taxon>
    </lineage>
</organism>
<gene>
    <name evidence="1" type="ORF">CSX00_01480</name>
</gene>
<accession>A0A2G3EDY6</accession>
<dbReference type="SUPFAM" id="SSF55298">
    <property type="entry name" value="YjgF-like"/>
    <property type="match status" value="1"/>
</dbReference>
<dbReference type="Proteomes" id="UP000224317">
    <property type="component" value="Unassembled WGS sequence"/>
</dbReference>
<keyword evidence="2" id="KW-1185">Reference proteome</keyword>
<reference evidence="1" key="1">
    <citation type="submission" date="2017-10" db="EMBL/GenBank/DDBJ databases">
        <title>Resolving the taxonomy of Roseburia spp., Eubacterium rectale and Agathobacter spp. through phylogenomic analysis.</title>
        <authorList>
            <person name="Sheridan P.O."/>
            <person name="Walker A.W."/>
            <person name="Duncan S.H."/>
            <person name="Scott K.P."/>
            <person name="Toole P.W.O."/>
            <person name="Luis P."/>
            <person name="Flint H.J."/>
        </authorList>
    </citation>
    <scope>NUCLEOTIDE SEQUENCE [LARGE SCALE GENOMIC DNA]</scope>
    <source>
        <strain evidence="1">JK10</strain>
    </source>
</reference>
<protein>
    <submittedName>
        <fullName evidence="1">Enamine deaminase RidA</fullName>
    </submittedName>
</protein>
<dbReference type="InterPro" id="IPR006175">
    <property type="entry name" value="YjgF/YER057c/UK114"/>
</dbReference>
<sequence length="120" mass="13677">MSEIKRIEIDEFWADSTVIEAGDYIFVGYCMGNEGKSIEEQIHGAIDVLEKRLKMVGLTLECVVKMDCLFKNIEDLNILPKVLKERFAGKYPTRKAYTSDFIREGIIFQIDAIAYKNACG</sequence>
<dbReference type="CDD" id="cd00448">
    <property type="entry name" value="YjgF_YER057c_UK114_family"/>
    <property type="match status" value="1"/>
</dbReference>